<sequence length="550" mass="61466">MPGTPVASPSRPRSALKRLPSYKSLSFSTSKLSLSHVTPDPANRCPPNKTDGSSRIENFCSHPIKSTSSGVRRLLRKASHSLRFTHCNDTLDGMKGDKCPGTLGDGESGIVIDDRDNDCFYAIDTTVARKVREFFGASPLFGGSSLIVLLSVDFVKFLPPEITAHIFSFLDHQSLVNCEPVSRAWMAAARDRHVWRNVFRAEHGPWKSKPGNDWKRMFKVRQELNLRWTQGRVTAKYLKGHTDSIYCVQFDDKKIITGSRDKTIRIWDIGTGECIRVLGQGSRSLSPLHIANGDNATPRMSSPDHHRASVLCLQFDDEILVSGSSDYTCIVWSVHTYMPLMRLAHHTAGVLDVCFDKKYIVSCSKDTSVCIWDRKTGRLFRQLTGHRGPVNAVAIRGNLIVSASGDALIKLWNVDTGKCIRDFTGHNRGLACVQFSEDARTIVSGGNDQDIRIWDAASGECIKTLVGHQSLVRTLHLDSRNRRIISGSYDQSVKVWDLSSGKLVLDIQRFHSTWILSAKADYRRIISTSQDNRTLMLDFTTGMKDLEVLE</sequence>
<dbReference type="PRINTS" id="PR00320">
    <property type="entry name" value="GPROTEINBRPT"/>
</dbReference>
<dbReference type="GO" id="GO:0005737">
    <property type="term" value="C:cytoplasm"/>
    <property type="evidence" value="ECO:0007669"/>
    <property type="project" value="TreeGrafter"/>
</dbReference>
<evidence type="ECO:0000256" key="5">
    <source>
        <dbReference type="SAM" id="MobiDB-lite"/>
    </source>
</evidence>
<evidence type="ECO:0000313" key="7">
    <source>
        <dbReference type="EMBL" id="CUS11130.1"/>
    </source>
</evidence>
<evidence type="ECO:0000256" key="2">
    <source>
        <dbReference type="ARBA" id="ARBA00022574"/>
    </source>
</evidence>
<organism evidence="7 8">
    <name type="scientific">Tuber aestivum</name>
    <name type="common">summer truffle</name>
    <dbReference type="NCBI Taxonomy" id="59557"/>
    <lineage>
        <taxon>Eukaryota</taxon>
        <taxon>Fungi</taxon>
        <taxon>Dikarya</taxon>
        <taxon>Ascomycota</taxon>
        <taxon>Pezizomycotina</taxon>
        <taxon>Pezizomycetes</taxon>
        <taxon>Pezizales</taxon>
        <taxon>Tuberaceae</taxon>
        <taxon>Tuber</taxon>
    </lineage>
</organism>
<dbReference type="Gene3D" id="1.20.1280.50">
    <property type="match status" value="1"/>
</dbReference>
<evidence type="ECO:0000256" key="1">
    <source>
        <dbReference type="ARBA" id="ARBA00007968"/>
    </source>
</evidence>
<dbReference type="Pfam" id="PF00400">
    <property type="entry name" value="WD40"/>
    <property type="match status" value="6"/>
</dbReference>
<feature type="repeat" description="WD" evidence="4">
    <location>
        <begin position="423"/>
        <end position="464"/>
    </location>
</feature>
<feature type="compositionally biased region" description="Low complexity" evidence="5">
    <location>
        <begin position="19"/>
        <end position="35"/>
    </location>
</feature>
<feature type="region of interest" description="Disordered" evidence="5">
    <location>
        <begin position="1"/>
        <end position="56"/>
    </location>
</feature>
<dbReference type="GO" id="GO:0005634">
    <property type="term" value="C:nucleus"/>
    <property type="evidence" value="ECO:0007669"/>
    <property type="project" value="TreeGrafter"/>
</dbReference>
<dbReference type="PANTHER" id="PTHR19849:SF1">
    <property type="entry name" value="F-BOX_WD REPEAT-CONTAINING PROTEIN 7"/>
    <property type="match status" value="1"/>
</dbReference>
<feature type="repeat" description="WD" evidence="4">
    <location>
        <begin position="238"/>
        <end position="277"/>
    </location>
</feature>
<reference evidence="7" key="1">
    <citation type="submission" date="2015-10" db="EMBL/GenBank/DDBJ databases">
        <authorList>
            <person name="Regsiter A."/>
            <person name="william w."/>
        </authorList>
    </citation>
    <scope>NUCLEOTIDE SEQUENCE</scope>
    <source>
        <strain evidence="7">Montdore</strain>
    </source>
</reference>
<feature type="repeat" description="WD" evidence="4">
    <location>
        <begin position="465"/>
        <end position="506"/>
    </location>
</feature>
<dbReference type="EMBL" id="LN891029">
    <property type="protein sequence ID" value="CUS11130.1"/>
    <property type="molecule type" value="Genomic_DNA"/>
</dbReference>
<dbReference type="SMART" id="SM00256">
    <property type="entry name" value="FBOX"/>
    <property type="match status" value="1"/>
</dbReference>
<protein>
    <recommendedName>
        <fullName evidence="6">F-box domain-containing protein</fullName>
    </recommendedName>
</protein>
<dbReference type="PROSITE" id="PS50181">
    <property type="entry name" value="FBOX"/>
    <property type="match status" value="1"/>
</dbReference>
<dbReference type="CDD" id="cd22131">
    <property type="entry name" value="F-box_FBXW2"/>
    <property type="match status" value="1"/>
</dbReference>
<dbReference type="GO" id="GO:0010992">
    <property type="term" value="P:ubiquitin recycling"/>
    <property type="evidence" value="ECO:0007669"/>
    <property type="project" value="TreeGrafter"/>
</dbReference>
<feature type="repeat" description="WD" evidence="4">
    <location>
        <begin position="303"/>
        <end position="342"/>
    </location>
</feature>
<keyword evidence="8" id="KW-1185">Reference proteome</keyword>
<comment type="similarity">
    <text evidence="1">Belongs to the WD repeat MET30/SCONB/SCON-2 family.</text>
</comment>
<accession>A0A292PXC4</accession>
<feature type="repeat" description="WD" evidence="4">
    <location>
        <begin position="383"/>
        <end position="422"/>
    </location>
</feature>
<dbReference type="InterPro" id="IPR019775">
    <property type="entry name" value="WD40_repeat_CS"/>
</dbReference>
<proteinExistence type="inferred from homology"/>
<evidence type="ECO:0000256" key="3">
    <source>
        <dbReference type="ARBA" id="ARBA00022737"/>
    </source>
</evidence>
<dbReference type="SUPFAM" id="SSF50978">
    <property type="entry name" value="WD40 repeat-like"/>
    <property type="match status" value="1"/>
</dbReference>
<dbReference type="PROSITE" id="PS50082">
    <property type="entry name" value="WD_REPEATS_2"/>
    <property type="match status" value="6"/>
</dbReference>
<dbReference type="InterPro" id="IPR036047">
    <property type="entry name" value="F-box-like_dom_sf"/>
</dbReference>
<dbReference type="SUPFAM" id="SSF81383">
    <property type="entry name" value="F-box domain"/>
    <property type="match status" value="1"/>
</dbReference>
<dbReference type="PROSITE" id="PS50294">
    <property type="entry name" value="WD_REPEATS_REGION"/>
    <property type="match status" value="4"/>
</dbReference>
<name>A0A292PXC4_9PEZI</name>
<dbReference type="PROSITE" id="PS00678">
    <property type="entry name" value="WD_REPEATS_1"/>
    <property type="match status" value="4"/>
</dbReference>
<dbReference type="GO" id="GO:0043161">
    <property type="term" value="P:proteasome-mediated ubiquitin-dependent protein catabolic process"/>
    <property type="evidence" value="ECO:0007669"/>
    <property type="project" value="TreeGrafter"/>
</dbReference>
<feature type="repeat" description="WD" evidence="4">
    <location>
        <begin position="343"/>
        <end position="382"/>
    </location>
</feature>
<dbReference type="InterPro" id="IPR020472">
    <property type="entry name" value="WD40_PAC1"/>
</dbReference>
<dbReference type="AlphaFoldDB" id="A0A292PXC4"/>
<gene>
    <name evidence="7" type="ORF">GSTUAT00004729001</name>
</gene>
<evidence type="ECO:0000313" key="8">
    <source>
        <dbReference type="Proteomes" id="UP001412239"/>
    </source>
</evidence>
<dbReference type="Gene3D" id="2.130.10.10">
    <property type="entry name" value="YVTN repeat-like/Quinoprotein amine dehydrogenase"/>
    <property type="match status" value="2"/>
</dbReference>
<dbReference type="InterPro" id="IPR036322">
    <property type="entry name" value="WD40_repeat_dom_sf"/>
</dbReference>
<dbReference type="InterPro" id="IPR015943">
    <property type="entry name" value="WD40/YVTN_repeat-like_dom_sf"/>
</dbReference>
<keyword evidence="3" id="KW-0677">Repeat</keyword>
<evidence type="ECO:0000259" key="6">
    <source>
        <dbReference type="PROSITE" id="PS50181"/>
    </source>
</evidence>
<evidence type="ECO:0000256" key="4">
    <source>
        <dbReference type="PROSITE-ProRule" id="PRU00221"/>
    </source>
</evidence>
<feature type="domain" description="F-box" evidence="6">
    <location>
        <begin position="152"/>
        <end position="198"/>
    </location>
</feature>
<dbReference type="GO" id="GO:0043130">
    <property type="term" value="F:ubiquitin binding"/>
    <property type="evidence" value="ECO:0007669"/>
    <property type="project" value="TreeGrafter"/>
</dbReference>
<dbReference type="InterPro" id="IPR001680">
    <property type="entry name" value="WD40_rpt"/>
</dbReference>
<dbReference type="Pfam" id="PF12937">
    <property type="entry name" value="F-box-like"/>
    <property type="match status" value="1"/>
</dbReference>
<dbReference type="SMART" id="SM00320">
    <property type="entry name" value="WD40"/>
    <property type="match status" value="6"/>
</dbReference>
<dbReference type="InterPro" id="IPR001810">
    <property type="entry name" value="F-box_dom"/>
</dbReference>
<dbReference type="CDD" id="cd00200">
    <property type="entry name" value="WD40"/>
    <property type="match status" value="1"/>
</dbReference>
<keyword evidence="2 4" id="KW-0853">WD repeat</keyword>
<dbReference type="Proteomes" id="UP001412239">
    <property type="component" value="Unassembled WGS sequence"/>
</dbReference>
<dbReference type="PANTHER" id="PTHR19849">
    <property type="entry name" value="PHOSPHOLIPASE A-2-ACTIVATING PROTEIN"/>
    <property type="match status" value="1"/>
</dbReference>